<sequence>MFPISIYTGGAVEHGPMGVTYNKPPLASYPAQDDITFDELKRTIYQLTGINEEKNSIIVNARWKAGPGASHCFVLLPISENSMWRMLAERTISGATGWSIVELFVEAVPNSRCTQNDPGEKSQSNVECGEKTPEHPLHIGFGTEEDQEEQLPVEEEEEEESQELTDEQSIDEEESLYVGRTFDSKDDLKQAVMEYHIKQNREIETIHSASDRYTVKCVAPKCKWRLYARTKDQNYCAQPTAKIIWMIVTIHNEHVCSNKGDRMDHINMSAEFISRSILDLIKKKGDACTVKEIQEFVHKQYQSTPSNGKAWRAKELALARLFGEWKESYAKLAPYLNAIQVANPGTKVEWWSDATADPKMRHFRGVAWAFAPAIEGFKQCRPVISVDSTILCGKYGGRMLIAVAYDAEDQLLPLAFAVIKDEDDESWSWFMRWLRLEVVGPRPLCVISGWQDPLLRLFNQPDSGWCTSMGQAFHRYCSRYLCENMRSSFKKDYLVKWVKWVLRQNQPHKFHQGMLRILESNRKAYNWLIKVGTRPNEENAYHVWSLCEDGGRRYGVMAINGKECVFDLFPKIQKLPIAALVELTFTKSAETFTSKREAASKIDVEKQLWSNKVMATLDVRRAKMSKHKVVSIQSEGISHDEFEVKTRSKVKHTIRLGNDQRSCSCQKPQLTGIPCSHLLAVCAFRSLNADLLVDEAYSARQLFATWAPQFHSPGSMEEWPDYAGVSYSPDCKSIKAGRRKSVRSPSFPRKKKSREHHCRLCGQSGHYKDSCSRKQGTEGSASKSVSSPSGPGKQKSRERHCSLCGQTGHYKTSCSREQGTEGSASES</sequence>
<dbReference type="InterPro" id="IPR001878">
    <property type="entry name" value="Znf_CCHC"/>
</dbReference>
<dbReference type="SMART" id="SM00343">
    <property type="entry name" value="ZnF_C2HC"/>
    <property type="match status" value="2"/>
</dbReference>
<evidence type="ECO:0000313" key="8">
    <source>
        <dbReference type="EMBL" id="KAJ3687457.1"/>
    </source>
</evidence>
<keyword evidence="3" id="KW-0862">Zinc</keyword>
<feature type="compositionally biased region" description="Acidic residues" evidence="5">
    <location>
        <begin position="143"/>
        <end position="171"/>
    </location>
</feature>
<dbReference type="Gene3D" id="4.10.60.10">
    <property type="entry name" value="Zinc finger, CCHC-type"/>
    <property type="match status" value="1"/>
</dbReference>
<keyword evidence="2 4" id="KW-0863">Zinc-finger</keyword>
<dbReference type="InterPro" id="IPR006564">
    <property type="entry name" value="Znf_PMZ"/>
</dbReference>
<evidence type="ECO:0000259" key="6">
    <source>
        <dbReference type="PROSITE" id="PS50158"/>
    </source>
</evidence>
<dbReference type="GO" id="GO:0008270">
    <property type="term" value="F:zinc ion binding"/>
    <property type="evidence" value="ECO:0007669"/>
    <property type="project" value="UniProtKB-KW"/>
</dbReference>
<dbReference type="AlphaFoldDB" id="A0AAD5Z5V5"/>
<name>A0AAD5Z5V5_9POAL</name>
<dbReference type="GO" id="GO:0003676">
    <property type="term" value="F:nucleic acid binding"/>
    <property type="evidence" value="ECO:0007669"/>
    <property type="project" value="InterPro"/>
</dbReference>
<feature type="domain" description="SWIM-type" evidence="7">
    <location>
        <begin position="652"/>
        <end position="686"/>
    </location>
</feature>
<feature type="region of interest" description="Disordered" evidence="5">
    <location>
        <begin position="111"/>
        <end position="171"/>
    </location>
</feature>
<feature type="region of interest" description="Disordered" evidence="5">
    <location>
        <begin position="736"/>
        <end position="827"/>
    </location>
</feature>
<evidence type="ECO:0000256" key="2">
    <source>
        <dbReference type="ARBA" id="ARBA00022771"/>
    </source>
</evidence>
<keyword evidence="1" id="KW-0479">Metal-binding</keyword>
<gene>
    <name evidence="8" type="ORF">LUZ61_016621</name>
</gene>
<evidence type="ECO:0000256" key="4">
    <source>
        <dbReference type="PROSITE-ProRule" id="PRU00047"/>
    </source>
</evidence>
<dbReference type="Pfam" id="PF03108">
    <property type="entry name" value="DBD_Tnp_Mut"/>
    <property type="match status" value="1"/>
</dbReference>
<feature type="compositionally biased region" description="Polar residues" evidence="5">
    <location>
        <begin position="111"/>
        <end position="126"/>
    </location>
</feature>
<evidence type="ECO:0000256" key="5">
    <source>
        <dbReference type="SAM" id="MobiDB-lite"/>
    </source>
</evidence>
<feature type="compositionally biased region" description="Basic and acidic residues" evidence="5">
    <location>
        <begin position="766"/>
        <end position="776"/>
    </location>
</feature>
<evidence type="ECO:0008006" key="10">
    <source>
        <dbReference type="Google" id="ProtNLM"/>
    </source>
</evidence>
<dbReference type="Proteomes" id="UP001210211">
    <property type="component" value="Unassembled WGS sequence"/>
</dbReference>
<organism evidence="8 9">
    <name type="scientific">Rhynchospora tenuis</name>
    <dbReference type="NCBI Taxonomy" id="198213"/>
    <lineage>
        <taxon>Eukaryota</taxon>
        <taxon>Viridiplantae</taxon>
        <taxon>Streptophyta</taxon>
        <taxon>Embryophyta</taxon>
        <taxon>Tracheophyta</taxon>
        <taxon>Spermatophyta</taxon>
        <taxon>Magnoliopsida</taxon>
        <taxon>Liliopsida</taxon>
        <taxon>Poales</taxon>
        <taxon>Cyperaceae</taxon>
        <taxon>Cyperoideae</taxon>
        <taxon>Rhynchosporeae</taxon>
        <taxon>Rhynchospora</taxon>
    </lineage>
</organism>
<evidence type="ECO:0000313" key="9">
    <source>
        <dbReference type="Proteomes" id="UP001210211"/>
    </source>
</evidence>
<evidence type="ECO:0000256" key="1">
    <source>
        <dbReference type="ARBA" id="ARBA00022723"/>
    </source>
</evidence>
<evidence type="ECO:0000256" key="3">
    <source>
        <dbReference type="ARBA" id="ARBA00022833"/>
    </source>
</evidence>
<protein>
    <recommendedName>
        <fullName evidence="10">SWIM-type domain-containing protein</fullName>
    </recommendedName>
</protein>
<dbReference type="Pfam" id="PF10551">
    <property type="entry name" value="MULE"/>
    <property type="match status" value="1"/>
</dbReference>
<dbReference type="PROSITE" id="PS50158">
    <property type="entry name" value="ZF_CCHC"/>
    <property type="match status" value="2"/>
</dbReference>
<dbReference type="InterPro" id="IPR007527">
    <property type="entry name" value="Znf_SWIM"/>
</dbReference>
<proteinExistence type="predicted"/>
<feature type="compositionally biased region" description="Polar residues" evidence="5">
    <location>
        <begin position="809"/>
        <end position="827"/>
    </location>
</feature>
<reference evidence="8 9" key="1">
    <citation type="journal article" date="2022" name="Cell">
        <title>Repeat-based holocentromeres influence genome architecture and karyotype evolution.</title>
        <authorList>
            <person name="Hofstatter P.G."/>
            <person name="Thangavel G."/>
            <person name="Lux T."/>
            <person name="Neumann P."/>
            <person name="Vondrak T."/>
            <person name="Novak P."/>
            <person name="Zhang M."/>
            <person name="Costa L."/>
            <person name="Castellani M."/>
            <person name="Scott A."/>
            <person name="Toegelov H."/>
            <person name="Fuchs J."/>
            <person name="Mata-Sucre Y."/>
            <person name="Dias Y."/>
            <person name="Vanzela A.L.L."/>
            <person name="Huettel B."/>
            <person name="Almeida C.C.S."/>
            <person name="Simkova H."/>
            <person name="Souza G."/>
            <person name="Pedrosa-Harand A."/>
            <person name="Macas J."/>
            <person name="Mayer K.F.X."/>
            <person name="Houben A."/>
            <person name="Marques A."/>
        </authorList>
    </citation>
    <scope>NUCLEOTIDE SEQUENCE [LARGE SCALE GENOMIC DNA]</scope>
    <source>
        <strain evidence="8">RhyTen1mFocal</strain>
    </source>
</reference>
<dbReference type="InterPro" id="IPR018289">
    <property type="entry name" value="MULE_transposase_dom"/>
</dbReference>
<feature type="compositionally biased region" description="Basic residues" evidence="5">
    <location>
        <begin position="736"/>
        <end position="759"/>
    </location>
</feature>
<feature type="compositionally biased region" description="Basic and acidic residues" evidence="5">
    <location>
        <begin position="128"/>
        <end position="137"/>
    </location>
</feature>
<dbReference type="PROSITE" id="PS50966">
    <property type="entry name" value="ZF_SWIM"/>
    <property type="match status" value="1"/>
</dbReference>
<dbReference type="Pfam" id="PF04434">
    <property type="entry name" value="SWIM"/>
    <property type="match status" value="1"/>
</dbReference>
<feature type="compositionally biased region" description="Low complexity" evidence="5">
    <location>
        <begin position="779"/>
        <end position="793"/>
    </location>
</feature>
<feature type="domain" description="CCHC-type" evidence="6">
    <location>
        <begin position="801"/>
        <end position="814"/>
    </location>
</feature>
<dbReference type="PANTHER" id="PTHR31973:SF195">
    <property type="entry name" value="MUDR FAMILY TRANSPOSASE"/>
    <property type="match status" value="1"/>
</dbReference>
<dbReference type="EMBL" id="JAMRDG010000002">
    <property type="protein sequence ID" value="KAJ3687457.1"/>
    <property type="molecule type" value="Genomic_DNA"/>
</dbReference>
<keyword evidence="9" id="KW-1185">Reference proteome</keyword>
<accession>A0AAD5Z5V5</accession>
<feature type="domain" description="CCHC-type" evidence="6">
    <location>
        <begin position="758"/>
        <end position="771"/>
    </location>
</feature>
<dbReference type="SMART" id="SM00575">
    <property type="entry name" value="ZnF_PMZ"/>
    <property type="match status" value="1"/>
</dbReference>
<evidence type="ECO:0000259" key="7">
    <source>
        <dbReference type="PROSITE" id="PS50966"/>
    </source>
</evidence>
<comment type="caution">
    <text evidence="8">The sequence shown here is derived from an EMBL/GenBank/DDBJ whole genome shotgun (WGS) entry which is preliminary data.</text>
</comment>
<dbReference type="InterPro" id="IPR004332">
    <property type="entry name" value="Transposase_MuDR"/>
</dbReference>
<dbReference type="PANTHER" id="PTHR31973">
    <property type="entry name" value="POLYPROTEIN, PUTATIVE-RELATED"/>
    <property type="match status" value="1"/>
</dbReference>